<evidence type="ECO:0000259" key="4">
    <source>
        <dbReference type="Pfam" id="PF00294"/>
    </source>
</evidence>
<dbReference type="Gene3D" id="3.40.1190.20">
    <property type="match status" value="1"/>
</dbReference>
<dbReference type="AlphaFoldDB" id="X1JEF9"/>
<dbReference type="Pfam" id="PF00294">
    <property type="entry name" value="PfkB"/>
    <property type="match status" value="1"/>
</dbReference>
<evidence type="ECO:0000256" key="3">
    <source>
        <dbReference type="ARBA" id="ARBA00022777"/>
    </source>
</evidence>
<keyword evidence="3" id="KW-0418">Kinase</keyword>
<dbReference type="InterPro" id="IPR002139">
    <property type="entry name" value="Ribo/fructo_kinase"/>
</dbReference>
<dbReference type="PRINTS" id="PR00990">
    <property type="entry name" value="RIBOKINASE"/>
</dbReference>
<dbReference type="EMBL" id="BARV01000084">
    <property type="protein sequence ID" value="GAH93076.1"/>
    <property type="molecule type" value="Genomic_DNA"/>
</dbReference>
<comment type="caution">
    <text evidence="5">The sequence shown here is derived from an EMBL/GenBank/DDBJ whole genome shotgun (WGS) entry which is preliminary data.</text>
</comment>
<organism evidence="5">
    <name type="scientific">marine sediment metagenome</name>
    <dbReference type="NCBI Taxonomy" id="412755"/>
    <lineage>
        <taxon>unclassified sequences</taxon>
        <taxon>metagenomes</taxon>
        <taxon>ecological metagenomes</taxon>
    </lineage>
</organism>
<feature type="non-terminal residue" evidence="5">
    <location>
        <position position="1"/>
    </location>
</feature>
<accession>X1JEF9</accession>
<protein>
    <recommendedName>
        <fullName evidence="4">Carbohydrate kinase PfkB domain-containing protein</fullName>
    </recommendedName>
</protein>
<name>X1JEF9_9ZZZZ</name>
<dbReference type="CDD" id="cd01166">
    <property type="entry name" value="KdgK"/>
    <property type="match status" value="1"/>
</dbReference>
<evidence type="ECO:0000313" key="5">
    <source>
        <dbReference type="EMBL" id="GAH93076.1"/>
    </source>
</evidence>
<reference evidence="5" key="1">
    <citation type="journal article" date="2014" name="Front. Microbiol.">
        <title>High frequency of phylogenetically diverse reductive dehalogenase-homologous genes in deep subseafloor sedimentary metagenomes.</title>
        <authorList>
            <person name="Kawai M."/>
            <person name="Futagami T."/>
            <person name="Toyoda A."/>
            <person name="Takaki Y."/>
            <person name="Nishi S."/>
            <person name="Hori S."/>
            <person name="Arai W."/>
            <person name="Tsubouchi T."/>
            <person name="Morono Y."/>
            <person name="Uchiyama I."/>
            <person name="Ito T."/>
            <person name="Fujiyama A."/>
            <person name="Inagaki F."/>
            <person name="Takami H."/>
        </authorList>
    </citation>
    <scope>NUCLEOTIDE SEQUENCE</scope>
    <source>
        <strain evidence="5">Expedition CK06-06</strain>
    </source>
</reference>
<dbReference type="GO" id="GO:0005829">
    <property type="term" value="C:cytosol"/>
    <property type="evidence" value="ECO:0007669"/>
    <property type="project" value="TreeGrafter"/>
</dbReference>
<keyword evidence="2" id="KW-0808">Transferase</keyword>
<sequence>IEVVCLGILVVDILCSPIDKVPEPGELISTDEISLSGGGHAHNAAVSLARLGLKVGALGKVGHDHFGNFLKEDLSREGVDISKIAVSHKLGTSKTMIILTHSEDRRFIHTLGANANFNIDDVDFNYLSQGKVLYVGGYGVLPELEEDSLTKLLKFAKLHGLITVLDVVIPHTEVRWINKCKRALKFTDFFLPNSDEARLITGRVGPREQAEEMLRHNYEMTVVITMGKEGSFVRTKDKIARASTYEVEVVDPSGGGDAFSAGFIFGVINGWELEETLKLASAMGASAVREVGTTTGVFTRSEAEQFIKNNEIELEVKRGSL</sequence>
<dbReference type="PANTHER" id="PTHR10584">
    <property type="entry name" value="SUGAR KINASE"/>
    <property type="match status" value="1"/>
</dbReference>
<dbReference type="SUPFAM" id="SSF53613">
    <property type="entry name" value="Ribokinase-like"/>
    <property type="match status" value="1"/>
</dbReference>
<evidence type="ECO:0000256" key="2">
    <source>
        <dbReference type="ARBA" id="ARBA00022679"/>
    </source>
</evidence>
<dbReference type="InterPro" id="IPR002173">
    <property type="entry name" value="Carboh/pur_kinase_PfkB_CS"/>
</dbReference>
<feature type="domain" description="Carbohydrate kinase PfkB" evidence="4">
    <location>
        <begin position="3"/>
        <end position="296"/>
    </location>
</feature>
<comment type="similarity">
    <text evidence="1">Belongs to the carbohydrate kinase PfkB family.</text>
</comment>
<dbReference type="InterPro" id="IPR029056">
    <property type="entry name" value="Ribokinase-like"/>
</dbReference>
<proteinExistence type="inferred from homology"/>
<evidence type="ECO:0000256" key="1">
    <source>
        <dbReference type="ARBA" id="ARBA00010688"/>
    </source>
</evidence>
<dbReference type="GO" id="GO:0006796">
    <property type="term" value="P:phosphate-containing compound metabolic process"/>
    <property type="evidence" value="ECO:0007669"/>
    <property type="project" value="UniProtKB-ARBA"/>
</dbReference>
<dbReference type="GO" id="GO:0016301">
    <property type="term" value="F:kinase activity"/>
    <property type="evidence" value="ECO:0007669"/>
    <property type="project" value="UniProtKB-KW"/>
</dbReference>
<dbReference type="InterPro" id="IPR011611">
    <property type="entry name" value="PfkB_dom"/>
</dbReference>
<dbReference type="PANTHER" id="PTHR10584:SF166">
    <property type="entry name" value="RIBOKINASE"/>
    <property type="match status" value="1"/>
</dbReference>
<gene>
    <name evidence="5" type="ORF">S06H3_00477</name>
</gene>
<dbReference type="PROSITE" id="PS00584">
    <property type="entry name" value="PFKB_KINASES_2"/>
    <property type="match status" value="1"/>
</dbReference>